<name>A0A9N8WI85_9GLOM</name>
<evidence type="ECO:0000313" key="1">
    <source>
        <dbReference type="EMBL" id="CAG8486545.1"/>
    </source>
</evidence>
<dbReference type="EMBL" id="CAJVPK010000272">
    <property type="protein sequence ID" value="CAG8486545.1"/>
    <property type="molecule type" value="Genomic_DNA"/>
</dbReference>
<dbReference type="AlphaFoldDB" id="A0A9N8WI85"/>
<proteinExistence type="predicted"/>
<comment type="caution">
    <text evidence="1">The sequence shown here is derived from an EMBL/GenBank/DDBJ whole genome shotgun (WGS) entry which is preliminary data.</text>
</comment>
<sequence>MWLWAKLVNGYDGRAALAKLIIKECVEKNIIISQTIVTRTNETDFFLEKYLREL</sequence>
<accession>A0A9N8WI85</accession>
<dbReference type="Proteomes" id="UP000789706">
    <property type="component" value="Unassembled WGS sequence"/>
</dbReference>
<gene>
    <name evidence="1" type="ORF">DEBURN_LOCUS3944</name>
</gene>
<reference evidence="1" key="1">
    <citation type="submission" date="2021-06" db="EMBL/GenBank/DDBJ databases">
        <authorList>
            <person name="Kallberg Y."/>
            <person name="Tangrot J."/>
            <person name="Rosling A."/>
        </authorList>
    </citation>
    <scope>NUCLEOTIDE SEQUENCE</scope>
    <source>
        <strain evidence="1">AZ414A</strain>
    </source>
</reference>
<keyword evidence="2" id="KW-1185">Reference proteome</keyword>
<evidence type="ECO:0000313" key="2">
    <source>
        <dbReference type="Proteomes" id="UP000789706"/>
    </source>
</evidence>
<organism evidence="1 2">
    <name type="scientific">Diversispora eburnea</name>
    <dbReference type="NCBI Taxonomy" id="1213867"/>
    <lineage>
        <taxon>Eukaryota</taxon>
        <taxon>Fungi</taxon>
        <taxon>Fungi incertae sedis</taxon>
        <taxon>Mucoromycota</taxon>
        <taxon>Glomeromycotina</taxon>
        <taxon>Glomeromycetes</taxon>
        <taxon>Diversisporales</taxon>
        <taxon>Diversisporaceae</taxon>
        <taxon>Diversispora</taxon>
    </lineage>
</organism>
<protein>
    <submittedName>
        <fullName evidence="1">8071_t:CDS:1</fullName>
    </submittedName>
</protein>